<organism evidence="2 3">
    <name type="scientific">Cryomyces antarcticus</name>
    <dbReference type="NCBI Taxonomy" id="329879"/>
    <lineage>
        <taxon>Eukaryota</taxon>
        <taxon>Fungi</taxon>
        <taxon>Dikarya</taxon>
        <taxon>Ascomycota</taxon>
        <taxon>Pezizomycotina</taxon>
        <taxon>Dothideomycetes</taxon>
        <taxon>Dothideomycetes incertae sedis</taxon>
        <taxon>Cryomyces</taxon>
    </lineage>
</organism>
<comment type="caution">
    <text evidence="2">The sequence shown here is derived from an EMBL/GenBank/DDBJ whole genome shotgun (WGS) entry which is preliminary data.</text>
</comment>
<proteinExistence type="predicted"/>
<feature type="compositionally biased region" description="Acidic residues" evidence="1">
    <location>
        <begin position="138"/>
        <end position="150"/>
    </location>
</feature>
<accession>A0ABR0M089</accession>
<gene>
    <name evidence="2" type="ORF">LTR16_000424</name>
</gene>
<dbReference type="EMBL" id="JAVRRA010008216">
    <property type="protein sequence ID" value="KAK5257514.1"/>
    <property type="molecule type" value="Genomic_DNA"/>
</dbReference>
<evidence type="ECO:0000256" key="1">
    <source>
        <dbReference type="SAM" id="MobiDB-lite"/>
    </source>
</evidence>
<feature type="region of interest" description="Disordered" evidence="1">
    <location>
        <begin position="1"/>
        <end position="59"/>
    </location>
</feature>
<name>A0ABR0M089_9PEZI</name>
<protein>
    <submittedName>
        <fullName evidence="2">Uncharacterized protein</fullName>
    </submittedName>
</protein>
<sequence>MHPRCDRPNQDQPTAPTQTPLPPARPPLDSAVDHEKWLRGSLRTGDGSGGVSTLRTRKREHERVRACGEDCAGGVEMGRSRGSDARGQAESVEFDAAGASSVGLDGFRGFAAAAAACWRDGAGAGCFDRWGCGGTDAAAEDDEDDDEDEGATGKGQYEDHVA</sequence>
<keyword evidence="3" id="KW-1185">Reference proteome</keyword>
<evidence type="ECO:0000313" key="2">
    <source>
        <dbReference type="EMBL" id="KAK5257514.1"/>
    </source>
</evidence>
<dbReference type="Proteomes" id="UP001357485">
    <property type="component" value="Unassembled WGS sequence"/>
</dbReference>
<evidence type="ECO:0000313" key="3">
    <source>
        <dbReference type="Proteomes" id="UP001357485"/>
    </source>
</evidence>
<feature type="region of interest" description="Disordered" evidence="1">
    <location>
        <begin position="136"/>
        <end position="162"/>
    </location>
</feature>
<reference evidence="2 3" key="1">
    <citation type="submission" date="2023-08" db="EMBL/GenBank/DDBJ databases">
        <title>Black Yeasts Isolated from many extreme environments.</title>
        <authorList>
            <person name="Coleine C."/>
            <person name="Stajich J.E."/>
            <person name="Selbmann L."/>
        </authorList>
    </citation>
    <scope>NUCLEOTIDE SEQUENCE [LARGE SCALE GENOMIC DNA]</scope>
    <source>
        <strain evidence="2 3">CCFEE 536</strain>
    </source>
</reference>